<keyword evidence="1" id="KW-0812">Transmembrane</keyword>
<sequence length="122" mass="11980">MGSPAVPDFAARILAAGGAALAAAGIALAAYAAHMAEAAGQGRLHTAALFAFGHGVALAALAPHAGRGPRRLALAGLLLGVLLFAGGLAAAHFFAASTRAVPFGGGLMILAWLLYAADALRR</sequence>
<dbReference type="EMBL" id="RKQN01000003">
    <property type="protein sequence ID" value="RPE77118.1"/>
    <property type="molecule type" value="Genomic_DNA"/>
</dbReference>
<organism evidence="2 3">
    <name type="scientific">Vulcaniibacterium tengchongense</name>
    <dbReference type="NCBI Taxonomy" id="1273429"/>
    <lineage>
        <taxon>Bacteria</taxon>
        <taxon>Pseudomonadati</taxon>
        <taxon>Pseudomonadota</taxon>
        <taxon>Gammaproteobacteria</taxon>
        <taxon>Lysobacterales</taxon>
        <taxon>Lysobacteraceae</taxon>
        <taxon>Vulcaniibacterium</taxon>
    </lineage>
</organism>
<dbReference type="AlphaFoldDB" id="A0A3N4V3Q5"/>
<reference evidence="2 3" key="1">
    <citation type="submission" date="2018-11" db="EMBL/GenBank/DDBJ databases">
        <title>Genomic Encyclopedia of Type Strains, Phase IV (KMG-IV): sequencing the most valuable type-strain genomes for metagenomic binning, comparative biology and taxonomic classification.</title>
        <authorList>
            <person name="Goeker M."/>
        </authorList>
    </citation>
    <scope>NUCLEOTIDE SEQUENCE [LARGE SCALE GENOMIC DNA]</scope>
    <source>
        <strain evidence="2 3">DSM 25623</strain>
    </source>
</reference>
<evidence type="ECO:0000256" key="1">
    <source>
        <dbReference type="SAM" id="Phobius"/>
    </source>
</evidence>
<dbReference type="Proteomes" id="UP000269708">
    <property type="component" value="Unassembled WGS sequence"/>
</dbReference>
<gene>
    <name evidence="2" type="ORF">EDC50_2376</name>
</gene>
<dbReference type="RefSeq" id="WP_123770698.1">
    <property type="nucleotide sequence ID" value="NZ_RKQN01000003.1"/>
</dbReference>
<keyword evidence="3" id="KW-1185">Reference proteome</keyword>
<accession>A0A3N4V3Q5</accession>
<name>A0A3N4V3Q5_9GAMM</name>
<evidence type="ECO:0000313" key="2">
    <source>
        <dbReference type="EMBL" id="RPE77118.1"/>
    </source>
</evidence>
<evidence type="ECO:0000313" key="3">
    <source>
        <dbReference type="Proteomes" id="UP000269708"/>
    </source>
</evidence>
<feature type="transmembrane region" description="Helical" evidence="1">
    <location>
        <begin position="45"/>
        <end position="65"/>
    </location>
</feature>
<evidence type="ECO:0008006" key="4">
    <source>
        <dbReference type="Google" id="ProtNLM"/>
    </source>
</evidence>
<comment type="caution">
    <text evidence="2">The sequence shown here is derived from an EMBL/GenBank/DDBJ whole genome shotgun (WGS) entry which is preliminary data.</text>
</comment>
<proteinExistence type="predicted"/>
<feature type="transmembrane region" description="Helical" evidence="1">
    <location>
        <begin position="72"/>
        <end position="94"/>
    </location>
</feature>
<keyword evidence="1" id="KW-1133">Transmembrane helix</keyword>
<feature type="transmembrane region" description="Helical" evidence="1">
    <location>
        <begin position="100"/>
        <end position="117"/>
    </location>
</feature>
<protein>
    <recommendedName>
        <fullName evidence="4">DUF423 domain-containing protein</fullName>
    </recommendedName>
</protein>
<keyword evidence="1" id="KW-0472">Membrane</keyword>